<accession>A0ABX0LY06</accession>
<evidence type="ECO:0000313" key="1">
    <source>
        <dbReference type="EMBL" id="NHZ36244.1"/>
    </source>
</evidence>
<keyword evidence="2" id="KW-1185">Reference proteome</keyword>
<reference evidence="1 2" key="1">
    <citation type="submission" date="2019-09" db="EMBL/GenBank/DDBJ databases">
        <title>Taxonomy of Antarctic Massilia spp.: description of Massilia rubra sp. nov., Massilia aquatica sp. nov., Massilia mucilaginosa sp. nov., Massilia frigida sp. nov. isolated from streams, lakes and regoliths.</title>
        <authorList>
            <person name="Holochova P."/>
            <person name="Sedlacek I."/>
            <person name="Kralova S."/>
            <person name="Maslanova I."/>
            <person name="Busse H.-J."/>
            <person name="Stankova E."/>
            <person name="Vrbovska V."/>
            <person name="Kovarovic V."/>
            <person name="Bartak M."/>
            <person name="Svec P."/>
            <person name="Pantucek R."/>
        </authorList>
    </citation>
    <scope>NUCLEOTIDE SEQUENCE [LARGE SCALE GENOMIC DNA]</scope>
    <source>
        <strain evidence="1 2">CCM 8692</strain>
    </source>
</reference>
<proteinExistence type="predicted"/>
<protein>
    <submittedName>
        <fullName evidence="1">Uncharacterized protein</fullName>
    </submittedName>
</protein>
<dbReference type="Proteomes" id="UP000785613">
    <property type="component" value="Unassembled WGS sequence"/>
</dbReference>
<comment type="caution">
    <text evidence="1">The sequence shown here is derived from an EMBL/GenBank/DDBJ whole genome shotgun (WGS) entry which is preliminary data.</text>
</comment>
<gene>
    <name evidence="1" type="ORF">F0185_21990</name>
</gene>
<sequence>MSYGYDYIVGNMKCAFCDSVSQADSRTNLQTKICVRAQLASYTIGSRLDLDTCIPDCGYVCLVQPTISSSFNFIDFWGCSACTRINGANIELEEGVIICITCISSSDNVIEGVNYISDDYDLYGWEICGSAIHRGVVDLETGELMISDINLSEK</sequence>
<evidence type="ECO:0000313" key="2">
    <source>
        <dbReference type="Proteomes" id="UP000785613"/>
    </source>
</evidence>
<name>A0ABX0LY06_9BURK</name>
<organism evidence="1 2">
    <name type="scientific">Massilia rubra</name>
    <dbReference type="NCBI Taxonomy" id="2607910"/>
    <lineage>
        <taxon>Bacteria</taxon>
        <taxon>Pseudomonadati</taxon>
        <taxon>Pseudomonadota</taxon>
        <taxon>Betaproteobacteria</taxon>
        <taxon>Burkholderiales</taxon>
        <taxon>Oxalobacteraceae</taxon>
        <taxon>Telluria group</taxon>
        <taxon>Massilia</taxon>
    </lineage>
</organism>
<dbReference type="EMBL" id="VUYU01000016">
    <property type="protein sequence ID" value="NHZ36244.1"/>
    <property type="molecule type" value="Genomic_DNA"/>
</dbReference>
<dbReference type="RefSeq" id="WP_167228137.1">
    <property type="nucleotide sequence ID" value="NZ_VUYU01000016.1"/>
</dbReference>